<comment type="caution">
    <text evidence="4">The sequence shown here is derived from an EMBL/GenBank/DDBJ whole genome shotgun (WGS) entry which is preliminary data.</text>
</comment>
<protein>
    <submittedName>
        <fullName evidence="4">Uncharacterized protein</fullName>
    </submittedName>
</protein>
<gene>
    <name evidence="4" type="ORF">BGZ96_001464</name>
</gene>
<keyword evidence="2" id="KW-0472">Membrane</keyword>
<proteinExistence type="predicted"/>
<sequence length="494" mass="51057">MKFTTPTKFLLLVATIALVANAQAGPGNPVRPDAPGLPGETTTGTGGATTPPTKPTTTVPSIPVITTTPKPTVTTAPPIITTPPPVLTTTNSPLPPPVSTTTSTIPTFTPPTTPKSCVTTADCQVNEYCGFSNETANLPQATGYCLAMVSRMPMCNASPVQACVGHADCRIKGFGYCFEQKCAGTGIPGTALECREGSLVGGGDQNTPGKDDSKGSLTKTLTYAGIGIGSVAFLGLVFAVVRWRSNKKKRSRKMPDFADVDYGMSTTAARSKSQRQQRQSEPRSSLGGNGGEGQAYPFSNRPAMMAGAAAAGAGGAMAAGAVAANDQDYYNEQYYDDGYAQHSKSGYDNGYGDQSGGGYDNYGYGQGGYDQGYDQQGYDQQGYYKEAGGAVGGAVGGYEGYDQHGNYIGDQNGGYYDQQGYDYSQQQQDYQYPATSGAGASGAIVAGAGAMDGSGVAYPAEVAAVSPRRNGGVEMMPEQDFGNSASGAGYGRNY</sequence>
<evidence type="ECO:0000256" key="1">
    <source>
        <dbReference type="SAM" id="MobiDB-lite"/>
    </source>
</evidence>
<feature type="chain" id="PRO_5047087551" evidence="3">
    <location>
        <begin position="25"/>
        <end position="494"/>
    </location>
</feature>
<feature type="region of interest" description="Disordered" evidence="1">
    <location>
        <begin position="475"/>
        <end position="494"/>
    </location>
</feature>
<keyword evidence="3" id="KW-0732">Signal</keyword>
<evidence type="ECO:0000313" key="5">
    <source>
        <dbReference type="Proteomes" id="UP001194696"/>
    </source>
</evidence>
<dbReference type="EMBL" id="JAAAIM010001243">
    <property type="protein sequence ID" value="KAG0280683.1"/>
    <property type="molecule type" value="Genomic_DNA"/>
</dbReference>
<evidence type="ECO:0000313" key="4">
    <source>
        <dbReference type="EMBL" id="KAG0280683.1"/>
    </source>
</evidence>
<keyword evidence="2" id="KW-0812">Transmembrane</keyword>
<evidence type="ECO:0000256" key="2">
    <source>
        <dbReference type="SAM" id="Phobius"/>
    </source>
</evidence>
<feature type="compositionally biased region" description="Low complexity" evidence="1">
    <location>
        <begin position="34"/>
        <end position="79"/>
    </location>
</feature>
<keyword evidence="2" id="KW-1133">Transmembrane helix</keyword>
<keyword evidence="5" id="KW-1185">Reference proteome</keyword>
<feature type="transmembrane region" description="Helical" evidence="2">
    <location>
        <begin position="221"/>
        <end position="243"/>
    </location>
</feature>
<accession>A0ABQ7JM78</accession>
<feature type="region of interest" description="Disordered" evidence="1">
    <location>
        <begin position="266"/>
        <end position="298"/>
    </location>
</feature>
<reference evidence="4 5" key="1">
    <citation type="journal article" date="2020" name="Fungal Divers.">
        <title>Resolving the Mortierellaceae phylogeny through synthesis of multi-gene phylogenetics and phylogenomics.</title>
        <authorList>
            <person name="Vandepol N."/>
            <person name="Liber J."/>
            <person name="Desiro A."/>
            <person name="Na H."/>
            <person name="Kennedy M."/>
            <person name="Barry K."/>
            <person name="Grigoriev I.V."/>
            <person name="Miller A.N."/>
            <person name="O'Donnell K."/>
            <person name="Stajich J.E."/>
            <person name="Bonito G."/>
        </authorList>
    </citation>
    <scope>NUCLEOTIDE SEQUENCE [LARGE SCALE GENOMIC DNA]</scope>
    <source>
        <strain evidence="4 5">AD045</strain>
    </source>
</reference>
<feature type="signal peptide" evidence="3">
    <location>
        <begin position="1"/>
        <end position="24"/>
    </location>
</feature>
<evidence type="ECO:0000256" key="3">
    <source>
        <dbReference type="SAM" id="SignalP"/>
    </source>
</evidence>
<feature type="region of interest" description="Disordered" evidence="1">
    <location>
        <begin position="24"/>
        <end position="107"/>
    </location>
</feature>
<dbReference type="Proteomes" id="UP001194696">
    <property type="component" value="Unassembled WGS sequence"/>
</dbReference>
<organism evidence="4 5">
    <name type="scientific">Linnemannia gamsii</name>
    <dbReference type="NCBI Taxonomy" id="64522"/>
    <lineage>
        <taxon>Eukaryota</taxon>
        <taxon>Fungi</taxon>
        <taxon>Fungi incertae sedis</taxon>
        <taxon>Mucoromycota</taxon>
        <taxon>Mortierellomycotina</taxon>
        <taxon>Mortierellomycetes</taxon>
        <taxon>Mortierellales</taxon>
        <taxon>Mortierellaceae</taxon>
        <taxon>Linnemannia</taxon>
    </lineage>
</organism>
<name>A0ABQ7JM78_9FUNG</name>
<feature type="compositionally biased region" description="Low complexity" evidence="1">
    <location>
        <begin position="270"/>
        <end position="285"/>
    </location>
</feature>